<dbReference type="Proteomes" id="UP000284841">
    <property type="component" value="Unassembled WGS sequence"/>
</dbReference>
<name>A0A415E4W9_9FIRM</name>
<dbReference type="Gene3D" id="3.30.700.10">
    <property type="entry name" value="Glycoprotein, Type 4 Pilin"/>
    <property type="match status" value="1"/>
</dbReference>
<keyword evidence="1" id="KW-0812">Transmembrane</keyword>
<dbReference type="SUPFAM" id="SSF54523">
    <property type="entry name" value="Pili subunits"/>
    <property type="match status" value="1"/>
</dbReference>
<dbReference type="AlphaFoldDB" id="A0A415E4W9"/>
<evidence type="ECO:0000313" key="2">
    <source>
        <dbReference type="EMBL" id="RHJ88634.1"/>
    </source>
</evidence>
<protein>
    <submittedName>
        <fullName evidence="2">Prepilin-type N-terminal cleavage/methylation domain-containing protein</fullName>
    </submittedName>
</protein>
<dbReference type="STRING" id="1776384.GCA_900086585_04294"/>
<dbReference type="OrthoDB" id="2108076at2"/>
<organism evidence="2 3">
    <name type="scientific">Emergencia timonensis</name>
    <dbReference type="NCBI Taxonomy" id="1776384"/>
    <lineage>
        <taxon>Bacteria</taxon>
        <taxon>Bacillati</taxon>
        <taxon>Bacillota</taxon>
        <taxon>Clostridia</taxon>
        <taxon>Peptostreptococcales</taxon>
        <taxon>Anaerovoracaceae</taxon>
        <taxon>Emergencia</taxon>
    </lineage>
</organism>
<sequence length="147" mass="16042">MQYFDLIVRGCILVRVSIYKNKKGFTLAELLVVVAIIAILVAVSIPIFTGKLDEARKNTDLANERAAKAAAISDYMQSDQESGYYKFYDADSGTMIDPNTESTSGIKGYNQTEKQGSGINNHAITVTITPSSGGGKANVELYWHLLK</sequence>
<evidence type="ECO:0000256" key="1">
    <source>
        <dbReference type="SAM" id="Phobius"/>
    </source>
</evidence>
<gene>
    <name evidence="2" type="ORF">DW099_09665</name>
</gene>
<keyword evidence="1" id="KW-1133">Transmembrane helix</keyword>
<feature type="transmembrane region" description="Helical" evidence="1">
    <location>
        <begin position="25"/>
        <end position="48"/>
    </location>
</feature>
<keyword evidence="1" id="KW-0472">Membrane</keyword>
<dbReference type="InterPro" id="IPR012902">
    <property type="entry name" value="N_methyl_site"/>
</dbReference>
<keyword evidence="3" id="KW-1185">Reference proteome</keyword>
<dbReference type="NCBIfam" id="TIGR02532">
    <property type="entry name" value="IV_pilin_GFxxxE"/>
    <property type="match status" value="1"/>
</dbReference>
<comment type="caution">
    <text evidence="2">The sequence shown here is derived from an EMBL/GenBank/DDBJ whole genome shotgun (WGS) entry which is preliminary data.</text>
</comment>
<dbReference type="InterPro" id="IPR045584">
    <property type="entry name" value="Pilin-like"/>
</dbReference>
<accession>A0A415E4W9</accession>
<reference evidence="2 3" key="1">
    <citation type="submission" date="2018-08" db="EMBL/GenBank/DDBJ databases">
        <title>A genome reference for cultivated species of the human gut microbiota.</title>
        <authorList>
            <person name="Zou Y."/>
            <person name="Xue W."/>
            <person name="Luo G."/>
        </authorList>
    </citation>
    <scope>NUCLEOTIDE SEQUENCE [LARGE SCALE GENOMIC DNA]</scope>
    <source>
        <strain evidence="2 3">AM07-24</strain>
    </source>
</reference>
<proteinExistence type="predicted"/>
<evidence type="ECO:0000313" key="3">
    <source>
        <dbReference type="Proteomes" id="UP000284841"/>
    </source>
</evidence>
<dbReference type="Pfam" id="PF07963">
    <property type="entry name" value="N_methyl"/>
    <property type="match status" value="1"/>
</dbReference>
<dbReference type="EMBL" id="QRMS01000002">
    <property type="protein sequence ID" value="RHJ88634.1"/>
    <property type="molecule type" value="Genomic_DNA"/>
</dbReference>